<evidence type="ECO:0000256" key="1">
    <source>
        <dbReference type="SAM" id="Phobius"/>
    </source>
</evidence>
<sequence length="92" mass="10619">MRVLRSFAVFSLFTLLLMSVFMDEVEGRRKILRGRKTINRTYYKTSAIPAWSIIVIMAVVIIIIAAVLFVVMNRLVLGSIKTNRRPYLQSLQ</sequence>
<comment type="caution">
    <text evidence="3">The sequence shown here is derived from an EMBL/GenBank/DDBJ whole genome shotgun (WGS) entry which is preliminary data.</text>
</comment>
<organism evidence="3 4">
    <name type="scientific">Cloeon dipterum</name>
    <dbReference type="NCBI Taxonomy" id="197152"/>
    <lineage>
        <taxon>Eukaryota</taxon>
        <taxon>Metazoa</taxon>
        <taxon>Ecdysozoa</taxon>
        <taxon>Arthropoda</taxon>
        <taxon>Hexapoda</taxon>
        <taxon>Insecta</taxon>
        <taxon>Pterygota</taxon>
        <taxon>Palaeoptera</taxon>
        <taxon>Ephemeroptera</taxon>
        <taxon>Pisciforma</taxon>
        <taxon>Baetidae</taxon>
        <taxon>Cloeon</taxon>
    </lineage>
</organism>
<keyword evidence="2" id="KW-0732">Signal</keyword>
<feature type="transmembrane region" description="Helical" evidence="1">
    <location>
        <begin position="46"/>
        <end position="71"/>
    </location>
</feature>
<evidence type="ECO:0000313" key="4">
    <source>
        <dbReference type="Proteomes" id="UP000494165"/>
    </source>
</evidence>
<protein>
    <submittedName>
        <fullName evidence="3">Uncharacterized protein</fullName>
    </submittedName>
</protein>
<feature type="chain" id="PRO_5035770248" evidence="2">
    <location>
        <begin position="28"/>
        <end position="92"/>
    </location>
</feature>
<keyword evidence="1" id="KW-0472">Membrane</keyword>
<dbReference type="AlphaFoldDB" id="A0A8S1BSJ5"/>
<proteinExistence type="predicted"/>
<evidence type="ECO:0000256" key="2">
    <source>
        <dbReference type="SAM" id="SignalP"/>
    </source>
</evidence>
<accession>A0A8S1BSJ5</accession>
<reference evidence="3 4" key="1">
    <citation type="submission" date="2020-04" db="EMBL/GenBank/DDBJ databases">
        <authorList>
            <person name="Alioto T."/>
            <person name="Alioto T."/>
            <person name="Gomez Garrido J."/>
        </authorList>
    </citation>
    <scope>NUCLEOTIDE SEQUENCE [LARGE SCALE GENOMIC DNA]</scope>
</reference>
<keyword evidence="4" id="KW-1185">Reference proteome</keyword>
<dbReference type="OrthoDB" id="7779986at2759"/>
<keyword evidence="1" id="KW-0812">Transmembrane</keyword>
<dbReference type="EMBL" id="CADEPI010000007">
    <property type="protein sequence ID" value="CAB3361898.1"/>
    <property type="molecule type" value="Genomic_DNA"/>
</dbReference>
<dbReference type="Proteomes" id="UP000494165">
    <property type="component" value="Unassembled WGS sequence"/>
</dbReference>
<keyword evidence="1" id="KW-1133">Transmembrane helix</keyword>
<name>A0A8S1BSJ5_9INSE</name>
<feature type="signal peptide" evidence="2">
    <location>
        <begin position="1"/>
        <end position="27"/>
    </location>
</feature>
<evidence type="ECO:0000313" key="3">
    <source>
        <dbReference type="EMBL" id="CAB3361898.1"/>
    </source>
</evidence>
<gene>
    <name evidence="3" type="ORF">CLODIP_2_CD01804</name>
</gene>